<keyword evidence="1" id="KW-0175">Coiled coil</keyword>
<dbReference type="Pfam" id="PF13598">
    <property type="entry name" value="DUF4139"/>
    <property type="match status" value="1"/>
</dbReference>
<dbReference type="Proteomes" id="UP001597314">
    <property type="component" value="Unassembled WGS sequence"/>
</dbReference>
<evidence type="ECO:0000313" key="5">
    <source>
        <dbReference type="Proteomes" id="UP001597314"/>
    </source>
</evidence>
<feature type="domain" description="DUF4139" evidence="3">
    <location>
        <begin position="248"/>
        <end position="558"/>
    </location>
</feature>
<dbReference type="RefSeq" id="WP_378480232.1">
    <property type="nucleotide sequence ID" value="NZ_JBHUIW010000054.1"/>
</dbReference>
<evidence type="ECO:0000259" key="3">
    <source>
        <dbReference type="Pfam" id="PF13598"/>
    </source>
</evidence>
<feature type="compositionally biased region" description="Basic residues" evidence="2">
    <location>
        <begin position="1"/>
        <end position="11"/>
    </location>
</feature>
<organism evidence="4 5">
    <name type="scientific">Rhodoplanes azumiensis</name>
    <dbReference type="NCBI Taxonomy" id="1897628"/>
    <lineage>
        <taxon>Bacteria</taxon>
        <taxon>Pseudomonadati</taxon>
        <taxon>Pseudomonadota</taxon>
        <taxon>Alphaproteobacteria</taxon>
        <taxon>Hyphomicrobiales</taxon>
        <taxon>Nitrobacteraceae</taxon>
        <taxon>Rhodoplanes</taxon>
    </lineage>
</organism>
<dbReference type="EMBL" id="JBHUIW010000054">
    <property type="protein sequence ID" value="MFD2185114.1"/>
    <property type="molecule type" value="Genomic_DNA"/>
</dbReference>
<evidence type="ECO:0000313" key="4">
    <source>
        <dbReference type="EMBL" id="MFD2185114.1"/>
    </source>
</evidence>
<dbReference type="InterPro" id="IPR037291">
    <property type="entry name" value="DUF4139"/>
</dbReference>
<accession>A0ABW5AQ65</accession>
<evidence type="ECO:0000256" key="1">
    <source>
        <dbReference type="SAM" id="Coils"/>
    </source>
</evidence>
<gene>
    <name evidence="4" type="ORF">ACFSOX_23420</name>
</gene>
<sequence>MPLHHRFRSAGRRPPFAPASSPCTASRRTALPFRTALLATAALLVAPALAGLGAADAAELPLKRVVLSSAGLAQFIHAGTVNGGATVELPVRLDQVDDLLKSLTVFDRAGGIGAVSLPGKTPLAELFRDLPFGPEALASPSALLNALVGTEVEIAGPVNATGRVFRVEPEETALPNGGGTVTRHRLALMTARGLVTAVLEDLTALRFTDPETRVQIERALAGQSQNRAKDRRTLSIGFLGDGNRPVGLGYVVAAPVWKTSYRLVLPKEGGKARLQGWAVVENLTGGDWTDVELVLVSGNPVALKQQLYTAFYTDRIEVPVTTAARVLPRPDDASDATESRPGPRAKAAGTALARRETMPAPQVGQMQRLMAPAMSAPAAAPPPAEADALAGAAQAAEAEEAATQLLYRFPAKVTVATGHTVMVPFVDREVTATRTFLYQPEVSARRPLAALRIRNDGEASLPAGIVTAFDGGADGTANFVGDAQLPLLARGTFKYVTFALDAKTDIRREDLGVRRTTLGKAVDGTLTLTTRSRRTLAYEIVAPADEDREIVVEEARADGWSPAEGSKGVEETPTRLRLAVKAPKGQTTKASLVLERTDRQTVVLTDYAPEEILARIRGLENETPAVKETVLKLGALVGEINRARAERSRLEAERKRIGEDQERLRRNLQSIGANSDLGRRYVDTLKAQEDRLAEIARSEQTLDAEMASKRQAAVEAARQLKL</sequence>
<evidence type="ECO:0000256" key="2">
    <source>
        <dbReference type="SAM" id="MobiDB-lite"/>
    </source>
</evidence>
<proteinExistence type="predicted"/>
<feature type="coiled-coil region" evidence="1">
    <location>
        <begin position="633"/>
        <end position="667"/>
    </location>
</feature>
<feature type="region of interest" description="Disordered" evidence="2">
    <location>
        <begin position="327"/>
        <end position="353"/>
    </location>
</feature>
<feature type="region of interest" description="Disordered" evidence="2">
    <location>
        <begin position="1"/>
        <end position="23"/>
    </location>
</feature>
<comment type="caution">
    <text evidence="4">The sequence shown here is derived from an EMBL/GenBank/DDBJ whole genome shotgun (WGS) entry which is preliminary data.</text>
</comment>
<dbReference type="PANTHER" id="PTHR38075:SF1">
    <property type="entry name" value="DUF4139 DOMAIN-CONTAINING PROTEIN"/>
    <property type="match status" value="1"/>
</dbReference>
<protein>
    <submittedName>
        <fullName evidence="4">DUF4139 domain-containing protein</fullName>
    </submittedName>
</protein>
<keyword evidence="5" id="KW-1185">Reference proteome</keyword>
<name>A0ABW5AQ65_9BRAD</name>
<reference evidence="5" key="1">
    <citation type="journal article" date="2019" name="Int. J. Syst. Evol. Microbiol.">
        <title>The Global Catalogue of Microorganisms (GCM) 10K type strain sequencing project: providing services to taxonomists for standard genome sequencing and annotation.</title>
        <authorList>
            <consortium name="The Broad Institute Genomics Platform"/>
            <consortium name="The Broad Institute Genome Sequencing Center for Infectious Disease"/>
            <person name="Wu L."/>
            <person name="Ma J."/>
        </authorList>
    </citation>
    <scope>NUCLEOTIDE SEQUENCE [LARGE SCALE GENOMIC DNA]</scope>
    <source>
        <strain evidence="5">CGMCC 1.6774</strain>
    </source>
</reference>
<dbReference type="PANTHER" id="PTHR38075">
    <property type="entry name" value="DUF4139 DOMAIN-CONTAINING PROTEIN"/>
    <property type="match status" value="1"/>
</dbReference>